<evidence type="ECO:0000313" key="3">
    <source>
        <dbReference type="Proteomes" id="UP001529510"/>
    </source>
</evidence>
<feature type="non-terminal residue" evidence="2">
    <location>
        <position position="1"/>
    </location>
</feature>
<feature type="compositionally biased region" description="Acidic residues" evidence="1">
    <location>
        <begin position="8"/>
        <end position="21"/>
    </location>
</feature>
<dbReference type="InterPro" id="IPR037688">
    <property type="entry name" value="ZBBX"/>
</dbReference>
<dbReference type="PANTHER" id="PTHR28634">
    <property type="entry name" value="ZINC FINGER B-BOX DOMAIN-CONTAINING PROTEIN 1"/>
    <property type="match status" value="1"/>
</dbReference>
<feature type="region of interest" description="Disordered" evidence="1">
    <location>
        <begin position="1"/>
        <end position="51"/>
    </location>
</feature>
<feature type="non-terminal residue" evidence="2">
    <location>
        <position position="51"/>
    </location>
</feature>
<accession>A0ABD0P0L8</accession>
<reference evidence="2 3" key="1">
    <citation type="submission" date="2024-05" db="EMBL/GenBank/DDBJ databases">
        <title>Genome sequencing and assembly of Indian major carp, Cirrhinus mrigala (Hamilton, 1822).</title>
        <authorList>
            <person name="Mohindra V."/>
            <person name="Chowdhury L.M."/>
            <person name="Lal K."/>
            <person name="Jena J.K."/>
        </authorList>
    </citation>
    <scope>NUCLEOTIDE SEQUENCE [LARGE SCALE GENOMIC DNA]</scope>
    <source>
        <strain evidence="2">CM1030</strain>
        <tissue evidence="2">Blood</tissue>
    </source>
</reference>
<gene>
    <name evidence="2" type="ORF">M9458_035792</name>
</gene>
<sequence length="51" mass="5843">VLFVNDGVDVEDEEAGEEEDSSLLRGGFDEEESARSFQEALKEWRERGQRP</sequence>
<feature type="compositionally biased region" description="Basic and acidic residues" evidence="1">
    <location>
        <begin position="40"/>
        <end position="51"/>
    </location>
</feature>
<comment type="caution">
    <text evidence="2">The sequence shown here is derived from an EMBL/GenBank/DDBJ whole genome shotgun (WGS) entry which is preliminary data.</text>
</comment>
<evidence type="ECO:0000256" key="1">
    <source>
        <dbReference type="SAM" id="MobiDB-lite"/>
    </source>
</evidence>
<keyword evidence="3" id="KW-1185">Reference proteome</keyword>
<protein>
    <submittedName>
        <fullName evidence="2">Uncharacterized protein</fullName>
    </submittedName>
</protein>
<dbReference type="EMBL" id="JAMKFB020000018">
    <property type="protein sequence ID" value="KAL0167570.1"/>
    <property type="molecule type" value="Genomic_DNA"/>
</dbReference>
<dbReference type="Proteomes" id="UP001529510">
    <property type="component" value="Unassembled WGS sequence"/>
</dbReference>
<evidence type="ECO:0000313" key="2">
    <source>
        <dbReference type="EMBL" id="KAL0167570.1"/>
    </source>
</evidence>
<name>A0ABD0P0L8_CIRMR</name>
<organism evidence="2 3">
    <name type="scientific">Cirrhinus mrigala</name>
    <name type="common">Mrigala</name>
    <dbReference type="NCBI Taxonomy" id="683832"/>
    <lineage>
        <taxon>Eukaryota</taxon>
        <taxon>Metazoa</taxon>
        <taxon>Chordata</taxon>
        <taxon>Craniata</taxon>
        <taxon>Vertebrata</taxon>
        <taxon>Euteleostomi</taxon>
        <taxon>Actinopterygii</taxon>
        <taxon>Neopterygii</taxon>
        <taxon>Teleostei</taxon>
        <taxon>Ostariophysi</taxon>
        <taxon>Cypriniformes</taxon>
        <taxon>Cyprinidae</taxon>
        <taxon>Labeoninae</taxon>
        <taxon>Labeonini</taxon>
        <taxon>Cirrhinus</taxon>
    </lineage>
</organism>
<proteinExistence type="predicted"/>
<dbReference type="AlphaFoldDB" id="A0ABD0P0L8"/>
<dbReference type="PANTHER" id="PTHR28634:SF1">
    <property type="entry name" value="ZINC FINGER B-BOX DOMAIN-CONTAINING PROTEIN 1"/>
    <property type="match status" value="1"/>
</dbReference>